<accession>A0A0J7Z1B7</accession>
<evidence type="ECO:0000256" key="1">
    <source>
        <dbReference type="ARBA" id="ARBA00010211"/>
    </source>
</evidence>
<proteinExistence type="inferred from homology"/>
<organism evidence="4 5">
    <name type="scientific">Streptomyces viridochromogenes</name>
    <dbReference type="NCBI Taxonomy" id="1938"/>
    <lineage>
        <taxon>Bacteria</taxon>
        <taxon>Bacillati</taxon>
        <taxon>Actinomycetota</taxon>
        <taxon>Actinomycetes</taxon>
        <taxon>Kitasatosporales</taxon>
        <taxon>Streptomycetaceae</taxon>
        <taxon>Streptomyces</taxon>
    </lineage>
</organism>
<reference evidence="4 5" key="1">
    <citation type="submission" date="2015-06" db="EMBL/GenBank/DDBJ databases">
        <authorList>
            <person name="Ju K.-S."/>
            <person name="Doroghazi J.R."/>
            <person name="Metcalf W.W."/>
        </authorList>
    </citation>
    <scope>NUCLEOTIDE SEQUENCE [LARGE SCALE GENOMIC DNA]</scope>
    <source>
        <strain evidence="4 5">NRRL 3414</strain>
    </source>
</reference>
<protein>
    <submittedName>
        <fullName evidence="4">Fumarylacetoacetate hydrolase</fullName>
    </submittedName>
</protein>
<feature type="domain" description="Fumarylacetoacetase-like C-terminal" evidence="3">
    <location>
        <begin position="73"/>
        <end position="277"/>
    </location>
</feature>
<keyword evidence="4" id="KW-0378">Hydrolase</keyword>
<gene>
    <name evidence="4" type="ORF">ACM01_34465</name>
</gene>
<dbReference type="GO" id="GO:0046872">
    <property type="term" value="F:metal ion binding"/>
    <property type="evidence" value="ECO:0007669"/>
    <property type="project" value="UniProtKB-KW"/>
</dbReference>
<dbReference type="PATRIC" id="fig|1938.3.peg.7180"/>
<comment type="similarity">
    <text evidence="1">Belongs to the FAH family.</text>
</comment>
<dbReference type="EMBL" id="LFNT01000058">
    <property type="protein sequence ID" value="KMS69549.1"/>
    <property type="molecule type" value="Genomic_DNA"/>
</dbReference>
<dbReference type="AlphaFoldDB" id="A0A0J7Z1B7"/>
<name>A0A0J7Z1B7_STRVR</name>
<dbReference type="Pfam" id="PF01557">
    <property type="entry name" value="FAA_hydrolase"/>
    <property type="match status" value="1"/>
</dbReference>
<dbReference type="OrthoDB" id="9805307at2"/>
<dbReference type="RefSeq" id="WP_048585337.1">
    <property type="nucleotide sequence ID" value="NZ_LFNT01000058.1"/>
</dbReference>
<dbReference type="SUPFAM" id="SSF56529">
    <property type="entry name" value="FAH"/>
    <property type="match status" value="1"/>
</dbReference>
<evidence type="ECO:0000256" key="2">
    <source>
        <dbReference type="ARBA" id="ARBA00022723"/>
    </source>
</evidence>
<dbReference type="InterPro" id="IPR036663">
    <property type="entry name" value="Fumarylacetoacetase_C_sf"/>
</dbReference>
<evidence type="ECO:0000259" key="3">
    <source>
        <dbReference type="Pfam" id="PF01557"/>
    </source>
</evidence>
<dbReference type="InterPro" id="IPR011234">
    <property type="entry name" value="Fumarylacetoacetase-like_C"/>
</dbReference>
<dbReference type="GO" id="GO:0016787">
    <property type="term" value="F:hydrolase activity"/>
    <property type="evidence" value="ECO:0007669"/>
    <property type="project" value="UniProtKB-KW"/>
</dbReference>
<dbReference type="PANTHER" id="PTHR42796:SF4">
    <property type="entry name" value="FUMARYLACETOACETATE HYDROLASE DOMAIN-CONTAINING PROTEIN 2A"/>
    <property type="match status" value="1"/>
</dbReference>
<dbReference type="Proteomes" id="UP000037432">
    <property type="component" value="Unassembled WGS sequence"/>
</dbReference>
<dbReference type="GO" id="GO:0044281">
    <property type="term" value="P:small molecule metabolic process"/>
    <property type="evidence" value="ECO:0007669"/>
    <property type="project" value="UniProtKB-ARBA"/>
</dbReference>
<sequence>MRLANLDGRLVLAVDGTALDVEKASAGRFGPSPQDIYEQWDEFRRWAATAPLEDAVPFEPERLRSPVPAPGQVIAVGLNYHEHVDEAGVAAPEGLPPVFTKFPSSITGPYSSVELPDGNVDWEAELAVVIGRTAFRIGEDQAWDHVAGLTVAQDLSERILQMSGPAPQFGLGKSYPGFSPLGPWVVTLDEFDDANGLALTCTVNDEIVQRASTRELIFPIPTLIARLSAVVRLNAGDVILTGTPGGVGLCRTPPRFLAAGDTVVTTIEGIGRIRQRMVAAPAKEAA</sequence>
<dbReference type="Gene3D" id="3.90.850.10">
    <property type="entry name" value="Fumarylacetoacetase-like, C-terminal domain"/>
    <property type="match status" value="1"/>
</dbReference>
<dbReference type="PANTHER" id="PTHR42796">
    <property type="entry name" value="FUMARYLACETOACETATE HYDROLASE DOMAIN-CONTAINING PROTEIN 2A-RELATED"/>
    <property type="match status" value="1"/>
</dbReference>
<evidence type="ECO:0000313" key="4">
    <source>
        <dbReference type="EMBL" id="KMS69549.1"/>
    </source>
</evidence>
<evidence type="ECO:0000313" key="5">
    <source>
        <dbReference type="Proteomes" id="UP000037432"/>
    </source>
</evidence>
<comment type="caution">
    <text evidence="4">The sequence shown here is derived from an EMBL/GenBank/DDBJ whole genome shotgun (WGS) entry which is preliminary data.</text>
</comment>
<dbReference type="InterPro" id="IPR051121">
    <property type="entry name" value="FAH"/>
</dbReference>
<keyword evidence="2" id="KW-0479">Metal-binding</keyword>